<dbReference type="PANTHER" id="PTHR21680:SF0">
    <property type="entry name" value="COILED-COIL DOMAIN-CONTAINING PROTEIN 124"/>
    <property type="match status" value="1"/>
</dbReference>
<evidence type="ECO:0000256" key="3">
    <source>
        <dbReference type="SAM" id="MobiDB-lite"/>
    </source>
</evidence>
<dbReference type="InterPro" id="IPR010422">
    <property type="entry name" value="Ccdc124/Oxs1"/>
</dbReference>
<feature type="region of interest" description="Disordered" evidence="3">
    <location>
        <begin position="1"/>
        <end position="28"/>
    </location>
</feature>
<comment type="similarity">
    <text evidence="1">Belongs to the CCDC124 family.</text>
</comment>
<comment type="caution">
    <text evidence="5">The sequence shown here is derived from an EMBL/GenBank/DDBJ whole genome shotgun (WGS) entry which is preliminary data.</text>
</comment>
<dbReference type="GO" id="GO:0006366">
    <property type="term" value="P:transcription by RNA polymerase II"/>
    <property type="evidence" value="ECO:0007669"/>
    <property type="project" value="TreeGrafter"/>
</dbReference>
<keyword evidence="2" id="KW-0175">Coiled coil</keyword>
<dbReference type="AlphaFoldDB" id="A0AAD9LK28"/>
<evidence type="ECO:0000313" key="6">
    <source>
        <dbReference type="Proteomes" id="UP001195914"/>
    </source>
</evidence>
<dbReference type="Pfam" id="PF06244">
    <property type="entry name" value="Ccdc124"/>
    <property type="match status" value="1"/>
</dbReference>
<reference evidence="5" key="1">
    <citation type="journal article" date="2014" name="Nucleic Acids Res.">
        <title>The evolutionary dynamics of variant antigen genes in Babesia reveal a history of genomic innovation underlying host-parasite interaction.</title>
        <authorList>
            <person name="Jackson A.P."/>
            <person name="Otto T.D."/>
            <person name="Darby A."/>
            <person name="Ramaprasad A."/>
            <person name="Xia D."/>
            <person name="Echaide I.E."/>
            <person name="Farber M."/>
            <person name="Gahlot S."/>
            <person name="Gamble J."/>
            <person name="Gupta D."/>
            <person name="Gupta Y."/>
            <person name="Jackson L."/>
            <person name="Malandrin L."/>
            <person name="Malas T.B."/>
            <person name="Moussa E."/>
            <person name="Nair M."/>
            <person name="Reid A.J."/>
            <person name="Sanders M."/>
            <person name="Sharma J."/>
            <person name="Tracey A."/>
            <person name="Quail M.A."/>
            <person name="Weir W."/>
            <person name="Wastling J.M."/>
            <person name="Hall N."/>
            <person name="Willadsen P."/>
            <person name="Lingelbach K."/>
            <person name="Shiels B."/>
            <person name="Tait A."/>
            <person name="Berriman M."/>
            <person name="Allred D.R."/>
            <person name="Pain A."/>
        </authorList>
    </citation>
    <scope>NUCLEOTIDE SEQUENCE</scope>
    <source>
        <strain evidence="5">1802A</strain>
    </source>
</reference>
<sequence length="245" mass="28427">MPRMTGINSKALEAKQRKREQREAQERKQQEELLDKYWEDNDKLVKAKQERKMEAQRKQQEKLQRKQEVRQLIQKEDSELISNKCCSKVGYGDGTQMQMDDQGGSTVPKVTRADILRMQLLQAEARAKESAAAEDNSYCDVTIANMNHENMRERALLEEQSIDLVKASGLDDVLDALSIVPKVEANSEKRLKAAYEAFESRMMPEMKANYPSLKYSQYKDMIFKAWKKSPENPMVMRNVQQRTIS</sequence>
<organism evidence="5 6">
    <name type="scientific">Babesia divergens</name>
    <dbReference type="NCBI Taxonomy" id="32595"/>
    <lineage>
        <taxon>Eukaryota</taxon>
        <taxon>Sar</taxon>
        <taxon>Alveolata</taxon>
        <taxon>Apicomplexa</taxon>
        <taxon>Aconoidasida</taxon>
        <taxon>Piroplasmida</taxon>
        <taxon>Babesiidae</taxon>
        <taxon>Babesia</taxon>
    </lineage>
</organism>
<feature type="compositionally biased region" description="Basic and acidic residues" evidence="3">
    <location>
        <begin position="12"/>
        <end position="28"/>
    </location>
</feature>
<dbReference type="PANTHER" id="PTHR21680">
    <property type="entry name" value="COILED-COIL DOMAIN-CONTAINING PROTEIN 124"/>
    <property type="match status" value="1"/>
</dbReference>
<evidence type="ECO:0000313" key="5">
    <source>
        <dbReference type="EMBL" id="KAK1938482.1"/>
    </source>
</evidence>
<feature type="domain" description="Coiled-coil" evidence="4">
    <location>
        <begin position="158"/>
        <end position="234"/>
    </location>
</feature>
<evidence type="ECO:0000256" key="1">
    <source>
        <dbReference type="ARBA" id="ARBA00008296"/>
    </source>
</evidence>
<proteinExistence type="inferred from homology"/>
<keyword evidence="6" id="KW-1185">Reference proteome</keyword>
<reference evidence="5" key="2">
    <citation type="submission" date="2021-05" db="EMBL/GenBank/DDBJ databases">
        <authorList>
            <person name="Pain A."/>
        </authorList>
    </citation>
    <scope>NUCLEOTIDE SEQUENCE</scope>
    <source>
        <strain evidence="5">1802A</strain>
    </source>
</reference>
<evidence type="ECO:0000256" key="2">
    <source>
        <dbReference type="ARBA" id="ARBA00023054"/>
    </source>
</evidence>
<dbReference type="Proteomes" id="UP001195914">
    <property type="component" value="Unassembled WGS sequence"/>
</dbReference>
<accession>A0AAD9LK28</accession>
<protein>
    <recommendedName>
        <fullName evidence="4">Coiled-coil domain-containing protein</fullName>
    </recommendedName>
</protein>
<dbReference type="EMBL" id="JAHBMH010000024">
    <property type="protein sequence ID" value="KAK1938482.1"/>
    <property type="molecule type" value="Genomic_DNA"/>
</dbReference>
<name>A0AAD9LK28_BABDI</name>
<dbReference type="GO" id="GO:0003713">
    <property type="term" value="F:transcription coactivator activity"/>
    <property type="evidence" value="ECO:0007669"/>
    <property type="project" value="TreeGrafter"/>
</dbReference>
<dbReference type="InterPro" id="IPR054414">
    <property type="entry name" value="Ccdc124/Oxs1_C"/>
</dbReference>
<evidence type="ECO:0000259" key="4">
    <source>
        <dbReference type="Pfam" id="PF06244"/>
    </source>
</evidence>
<dbReference type="GO" id="GO:0005634">
    <property type="term" value="C:nucleus"/>
    <property type="evidence" value="ECO:0007669"/>
    <property type="project" value="TreeGrafter"/>
</dbReference>
<gene>
    <name evidence="5" type="ORF">X943_001633</name>
</gene>